<dbReference type="AlphaFoldDB" id="A0A517PGT6"/>
<evidence type="ECO:0000313" key="2">
    <source>
        <dbReference type="Proteomes" id="UP000320421"/>
    </source>
</evidence>
<evidence type="ECO:0000313" key="1">
    <source>
        <dbReference type="EMBL" id="QDT18592.1"/>
    </source>
</evidence>
<reference evidence="1 2" key="1">
    <citation type="submission" date="2019-02" db="EMBL/GenBank/DDBJ databases">
        <title>Deep-cultivation of Planctomycetes and their phenomic and genomic characterization uncovers novel biology.</title>
        <authorList>
            <person name="Wiegand S."/>
            <person name="Jogler M."/>
            <person name="Boedeker C."/>
            <person name="Pinto D."/>
            <person name="Vollmers J."/>
            <person name="Rivas-Marin E."/>
            <person name="Kohn T."/>
            <person name="Peeters S.H."/>
            <person name="Heuer A."/>
            <person name="Rast P."/>
            <person name="Oberbeckmann S."/>
            <person name="Bunk B."/>
            <person name="Jeske O."/>
            <person name="Meyerdierks A."/>
            <person name="Storesund J.E."/>
            <person name="Kallscheuer N."/>
            <person name="Luecker S."/>
            <person name="Lage O.M."/>
            <person name="Pohl T."/>
            <person name="Merkel B.J."/>
            <person name="Hornburger P."/>
            <person name="Mueller R.-W."/>
            <person name="Bruemmer F."/>
            <person name="Labrenz M."/>
            <person name="Spormann A.M."/>
            <person name="Op den Camp H."/>
            <person name="Overmann J."/>
            <person name="Amann R."/>
            <person name="Jetten M.S.M."/>
            <person name="Mascher T."/>
            <person name="Medema M.H."/>
            <person name="Devos D.P."/>
            <person name="Kaster A.-K."/>
            <person name="Ovreas L."/>
            <person name="Rohde M."/>
            <person name="Galperin M.Y."/>
            <person name="Jogler C."/>
        </authorList>
    </citation>
    <scope>NUCLEOTIDE SEQUENCE [LARGE SCALE GENOMIC DNA]</scope>
    <source>
        <strain evidence="1 2">HG66A1</strain>
    </source>
</reference>
<protein>
    <recommendedName>
        <fullName evidence="3">Tetratricopeptide repeat protein</fullName>
    </recommendedName>
</protein>
<dbReference type="Gene3D" id="1.25.40.10">
    <property type="entry name" value="Tetratricopeptide repeat domain"/>
    <property type="match status" value="1"/>
</dbReference>
<evidence type="ECO:0008006" key="3">
    <source>
        <dbReference type="Google" id="ProtNLM"/>
    </source>
</evidence>
<dbReference type="RefSeq" id="WP_145180259.1">
    <property type="nucleotide sequence ID" value="NZ_CP036266.1"/>
</dbReference>
<dbReference type="SUPFAM" id="SSF48452">
    <property type="entry name" value="TPR-like"/>
    <property type="match status" value="1"/>
</dbReference>
<keyword evidence="2" id="KW-1185">Reference proteome</keyword>
<dbReference type="InterPro" id="IPR011990">
    <property type="entry name" value="TPR-like_helical_dom_sf"/>
</dbReference>
<proteinExistence type="predicted"/>
<dbReference type="EMBL" id="CP036266">
    <property type="protein sequence ID" value="QDT18592.1"/>
    <property type="molecule type" value="Genomic_DNA"/>
</dbReference>
<organism evidence="1 2">
    <name type="scientific">Gimesia chilikensis</name>
    <dbReference type="NCBI Taxonomy" id="2605989"/>
    <lineage>
        <taxon>Bacteria</taxon>
        <taxon>Pseudomonadati</taxon>
        <taxon>Planctomycetota</taxon>
        <taxon>Planctomycetia</taxon>
        <taxon>Planctomycetales</taxon>
        <taxon>Planctomycetaceae</taxon>
        <taxon>Gimesia</taxon>
    </lineage>
</organism>
<dbReference type="OrthoDB" id="703278at2"/>
<accession>A0A517PGT6</accession>
<gene>
    <name evidence="1" type="ORF">HG66A1_03530</name>
</gene>
<name>A0A517PGT6_9PLAN</name>
<dbReference type="Proteomes" id="UP000320421">
    <property type="component" value="Chromosome"/>
</dbReference>
<sequence length="205" mass="23414">MNDDWYRNTTWNAEIERAFNEKLTRARDKAQYLRIQATTLVETHPEVSLKLLDRYFEYDDLFLAWAHGTRAEALLSLDRIEEALVAYEDALAREAEFPNVQSRARHNLPYLIATGGIQDCYNRASELLQLAASDLELPLDEFLWHTTHALIAADTDDVESARSHAEQALKAAGREHSGFRYHPRAGLVSAKYNDVIKKLESLSIP</sequence>